<evidence type="ECO:0000313" key="2">
    <source>
        <dbReference type="EMBL" id="KAJ3639931.1"/>
    </source>
</evidence>
<dbReference type="EMBL" id="JALNTZ010000010">
    <property type="protein sequence ID" value="KAJ3639888.1"/>
    <property type="molecule type" value="Genomic_DNA"/>
</dbReference>
<keyword evidence="3" id="KW-1185">Reference proteome</keyword>
<gene>
    <name evidence="1" type="ORF">Zmor_003219</name>
    <name evidence="2" type="ORF">Zmor_003259</name>
</gene>
<dbReference type="AlphaFoldDB" id="A0AA38HLA7"/>
<proteinExistence type="predicted"/>
<accession>A0AA38HLA7</accession>
<dbReference type="EMBL" id="JALNTZ010000010">
    <property type="protein sequence ID" value="KAJ3639931.1"/>
    <property type="molecule type" value="Genomic_DNA"/>
</dbReference>
<reference evidence="1" key="1">
    <citation type="journal article" date="2023" name="G3 (Bethesda)">
        <title>Whole genome assemblies of Zophobas morio and Tenebrio molitor.</title>
        <authorList>
            <person name="Kaur S."/>
            <person name="Stinson S.A."/>
            <person name="diCenzo G.C."/>
        </authorList>
    </citation>
    <scope>NUCLEOTIDE SEQUENCE</scope>
    <source>
        <strain evidence="1">QUZm001</strain>
    </source>
</reference>
<evidence type="ECO:0000313" key="3">
    <source>
        <dbReference type="Proteomes" id="UP001168821"/>
    </source>
</evidence>
<name>A0AA38HLA7_9CUCU</name>
<dbReference type="Proteomes" id="UP001168821">
    <property type="component" value="Unassembled WGS sequence"/>
</dbReference>
<evidence type="ECO:0000313" key="1">
    <source>
        <dbReference type="EMBL" id="KAJ3639888.1"/>
    </source>
</evidence>
<sequence length="104" mass="10957">MEWSAASGAASMFRCSMLRKLRFCWLANSSILETGGGGVTDTSERSLDASLCCVIASGDAVVAGKDAVRVTRTGQFSHNTWLALHITALRGANFARFGVGGELT</sequence>
<organism evidence="1 3">
    <name type="scientific">Zophobas morio</name>
    <dbReference type="NCBI Taxonomy" id="2755281"/>
    <lineage>
        <taxon>Eukaryota</taxon>
        <taxon>Metazoa</taxon>
        <taxon>Ecdysozoa</taxon>
        <taxon>Arthropoda</taxon>
        <taxon>Hexapoda</taxon>
        <taxon>Insecta</taxon>
        <taxon>Pterygota</taxon>
        <taxon>Neoptera</taxon>
        <taxon>Endopterygota</taxon>
        <taxon>Coleoptera</taxon>
        <taxon>Polyphaga</taxon>
        <taxon>Cucujiformia</taxon>
        <taxon>Tenebrionidae</taxon>
        <taxon>Zophobas</taxon>
    </lineage>
</organism>
<comment type="caution">
    <text evidence="1">The sequence shown here is derived from an EMBL/GenBank/DDBJ whole genome shotgun (WGS) entry which is preliminary data.</text>
</comment>
<protein>
    <submittedName>
        <fullName evidence="1">Uncharacterized protein</fullName>
    </submittedName>
</protein>